<keyword evidence="4" id="KW-1185">Reference proteome</keyword>
<evidence type="ECO:0000256" key="2">
    <source>
        <dbReference type="SAM" id="MobiDB-lite"/>
    </source>
</evidence>
<evidence type="ECO:0000256" key="1">
    <source>
        <dbReference type="ARBA" id="ARBA00022737"/>
    </source>
</evidence>
<evidence type="ECO:0008006" key="5">
    <source>
        <dbReference type="Google" id="ProtNLM"/>
    </source>
</evidence>
<evidence type="ECO:0000313" key="3">
    <source>
        <dbReference type="EMBL" id="VDM72449.1"/>
    </source>
</evidence>
<dbReference type="AlphaFoldDB" id="A0A3P7IYY3"/>
<dbReference type="GO" id="GO:0030020">
    <property type="term" value="F:extracellular matrix structural constituent conferring tensile strength"/>
    <property type="evidence" value="ECO:0007669"/>
    <property type="project" value="TreeGrafter"/>
</dbReference>
<feature type="region of interest" description="Disordered" evidence="2">
    <location>
        <begin position="1"/>
        <end position="152"/>
    </location>
</feature>
<dbReference type="InterPro" id="IPR050149">
    <property type="entry name" value="Collagen_superfamily"/>
</dbReference>
<protein>
    <recommendedName>
        <fullName evidence="5">Nematode cuticle collagen N-terminal domain-containing protein</fullName>
    </recommendedName>
</protein>
<feature type="compositionally biased region" description="Basic and acidic residues" evidence="2">
    <location>
        <begin position="1"/>
        <end position="10"/>
    </location>
</feature>
<dbReference type="InterPro" id="IPR008160">
    <property type="entry name" value="Collagen"/>
</dbReference>
<accession>A0A3P7IYY3</accession>
<evidence type="ECO:0000313" key="4">
    <source>
        <dbReference type="Proteomes" id="UP000270094"/>
    </source>
</evidence>
<dbReference type="EMBL" id="UYYB01025421">
    <property type="protein sequence ID" value="VDM72449.1"/>
    <property type="molecule type" value="Genomic_DNA"/>
</dbReference>
<name>A0A3P7IYY3_STRVU</name>
<dbReference type="GO" id="GO:0031012">
    <property type="term" value="C:extracellular matrix"/>
    <property type="evidence" value="ECO:0007669"/>
    <property type="project" value="TreeGrafter"/>
</dbReference>
<feature type="compositionally biased region" description="Pro residues" evidence="2">
    <location>
        <begin position="51"/>
        <end position="64"/>
    </location>
</feature>
<dbReference type="Proteomes" id="UP000270094">
    <property type="component" value="Unassembled WGS sequence"/>
</dbReference>
<proteinExistence type="predicted"/>
<feature type="compositionally biased region" description="Pro residues" evidence="2">
    <location>
        <begin position="16"/>
        <end position="31"/>
    </location>
</feature>
<dbReference type="OrthoDB" id="10592661at2759"/>
<dbReference type="PANTHER" id="PTHR24023:SF1112">
    <property type="entry name" value="COL_CUTICLE_N DOMAIN-CONTAINING PROTEIN-RELATED"/>
    <property type="match status" value="1"/>
</dbReference>
<feature type="compositionally biased region" description="Pro residues" evidence="2">
    <location>
        <begin position="119"/>
        <end position="129"/>
    </location>
</feature>
<sequence length="271" mass="27974">MHIDKNKVCEEVTEPPCNPCPPGEPGPPGPPGDAGSPGQPGHPGRNGNDGPPGPQGPPGPPGPPGENGRDGPRGEPGRPAFSTPAIPGDPGAPGEPGPPGLPGEAGQSGRPGSDGLPGPQGPPGPPGPQGAPGEIGPAGQPGQPGPQGERGTTRSLLQRKILFMLWVHTWSLQVSAQNIALWMEVFSSRMVQEDNGYSAVLRNSRLFHVALQMSRFVFALVPVPELRSRFYDRHGFEPTSPLNEQVSVLGDLSGCSDSSLSAFISSTFSYP</sequence>
<dbReference type="GO" id="GO:0005615">
    <property type="term" value="C:extracellular space"/>
    <property type="evidence" value="ECO:0007669"/>
    <property type="project" value="TreeGrafter"/>
</dbReference>
<gene>
    <name evidence="3" type="ORF">SVUK_LOCUS7447</name>
</gene>
<feature type="compositionally biased region" description="Low complexity" evidence="2">
    <location>
        <begin position="33"/>
        <end position="49"/>
    </location>
</feature>
<organism evidence="3 4">
    <name type="scientific">Strongylus vulgaris</name>
    <name type="common">Blood worm</name>
    <dbReference type="NCBI Taxonomy" id="40348"/>
    <lineage>
        <taxon>Eukaryota</taxon>
        <taxon>Metazoa</taxon>
        <taxon>Ecdysozoa</taxon>
        <taxon>Nematoda</taxon>
        <taxon>Chromadorea</taxon>
        <taxon>Rhabditida</taxon>
        <taxon>Rhabditina</taxon>
        <taxon>Rhabditomorpha</taxon>
        <taxon>Strongyloidea</taxon>
        <taxon>Strongylidae</taxon>
        <taxon>Strongylus</taxon>
    </lineage>
</organism>
<feature type="compositionally biased region" description="Low complexity" evidence="2">
    <location>
        <begin position="131"/>
        <end position="141"/>
    </location>
</feature>
<dbReference type="PANTHER" id="PTHR24023">
    <property type="entry name" value="COLLAGEN ALPHA"/>
    <property type="match status" value="1"/>
</dbReference>
<dbReference type="GO" id="GO:0030198">
    <property type="term" value="P:extracellular matrix organization"/>
    <property type="evidence" value="ECO:0007669"/>
    <property type="project" value="TreeGrafter"/>
</dbReference>
<reference evidence="3 4" key="1">
    <citation type="submission" date="2018-11" db="EMBL/GenBank/DDBJ databases">
        <authorList>
            <consortium name="Pathogen Informatics"/>
        </authorList>
    </citation>
    <scope>NUCLEOTIDE SEQUENCE [LARGE SCALE GENOMIC DNA]</scope>
</reference>
<keyword evidence="1" id="KW-0677">Repeat</keyword>
<feature type="compositionally biased region" description="Basic and acidic residues" evidence="2">
    <location>
        <begin position="67"/>
        <end position="76"/>
    </location>
</feature>
<dbReference type="Pfam" id="PF01391">
    <property type="entry name" value="Collagen"/>
    <property type="match status" value="2"/>
</dbReference>
<feature type="non-terminal residue" evidence="3">
    <location>
        <position position="271"/>
    </location>
</feature>